<comment type="caution">
    <text evidence="2">The sequence shown here is derived from an EMBL/GenBank/DDBJ whole genome shotgun (WGS) entry which is preliminary data.</text>
</comment>
<dbReference type="RefSeq" id="WP_371385976.1">
    <property type="nucleotide sequence ID" value="NZ_JBGLYH010000013.1"/>
</dbReference>
<evidence type="ECO:0000313" key="2">
    <source>
        <dbReference type="EMBL" id="MEZ7196441.1"/>
    </source>
</evidence>
<sequence length="139" mass="15267">MLIDMKELAPLLREVKTIAVVGAVDKPGRPVDMVGRALIDMGFTVIPVHPKRTDVWGLTTYPALGDIPVAVDLVDVFRAPQFCPDHAREVLAMDPLPKIFWMQSGITSPETREILADSGITVVEDRCTKVEMQAMGIGR</sequence>
<name>A0ABV4K0H1_9BACT</name>
<dbReference type="Pfam" id="PF13380">
    <property type="entry name" value="CoA_binding_2"/>
    <property type="match status" value="1"/>
</dbReference>
<dbReference type="SMART" id="SM00881">
    <property type="entry name" value="CoA_binding"/>
    <property type="match status" value="1"/>
</dbReference>
<dbReference type="SUPFAM" id="SSF51735">
    <property type="entry name" value="NAD(P)-binding Rossmann-fold domains"/>
    <property type="match status" value="1"/>
</dbReference>
<proteinExistence type="predicted"/>
<evidence type="ECO:0000313" key="3">
    <source>
        <dbReference type="Proteomes" id="UP001568698"/>
    </source>
</evidence>
<gene>
    <name evidence="2" type="ORF">AB6M95_06755</name>
</gene>
<dbReference type="Gene3D" id="3.40.50.720">
    <property type="entry name" value="NAD(P)-binding Rossmann-like Domain"/>
    <property type="match status" value="1"/>
</dbReference>
<protein>
    <submittedName>
        <fullName evidence="2">CoA-binding protein</fullName>
    </submittedName>
</protein>
<dbReference type="Proteomes" id="UP001568698">
    <property type="component" value="Unassembled WGS sequence"/>
</dbReference>
<dbReference type="PANTHER" id="PTHR33303">
    <property type="entry name" value="CYTOPLASMIC PROTEIN-RELATED"/>
    <property type="match status" value="1"/>
</dbReference>
<dbReference type="EMBL" id="JBGLYH010000013">
    <property type="protein sequence ID" value="MEZ7196441.1"/>
    <property type="molecule type" value="Genomic_DNA"/>
</dbReference>
<feature type="domain" description="CoA-binding" evidence="1">
    <location>
        <begin position="11"/>
        <end position="106"/>
    </location>
</feature>
<dbReference type="InterPro" id="IPR036291">
    <property type="entry name" value="NAD(P)-bd_dom_sf"/>
</dbReference>
<reference evidence="2 3" key="1">
    <citation type="submission" date="2024-08" db="EMBL/GenBank/DDBJ databases">
        <title>Sulfate-reducing bacteria isolated from formation water of the oil field in Kazakhstan and description of Pseudodesulfovibrio sp.</title>
        <authorList>
            <person name="Bidzhieva S.K."/>
            <person name="Tourova T.P."/>
            <person name="Grouzdev D.S."/>
            <person name="Beletsky A.V."/>
            <person name="Sokolova D.S."/>
            <person name="Samigullina S.R."/>
            <person name="Poltaraus A.B."/>
            <person name="Avtukh A.N."/>
            <person name="Tereshina V.M."/>
            <person name="Zhaparov N.S."/>
            <person name="Mardanov A.V."/>
            <person name="Nazina T.N."/>
        </authorList>
    </citation>
    <scope>NUCLEOTIDE SEQUENCE [LARGE SCALE GENOMIC DNA]</scope>
    <source>
        <strain evidence="2 3">9FUS</strain>
    </source>
</reference>
<dbReference type="InterPro" id="IPR003781">
    <property type="entry name" value="CoA-bd"/>
</dbReference>
<dbReference type="PANTHER" id="PTHR33303:SF2">
    <property type="entry name" value="COA-BINDING DOMAIN-CONTAINING PROTEIN"/>
    <property type="match status" value="1"/>
</dbReference>
<organism evidence="2 3">
    <name type="scientific">Pseudodesulfovibrio karagichevae</name>
    <dbReference type="NCBI Taxonomy" id="3239305"/>
    <lineage>
        <taxon>Bacteria</taxon>
        <taxon>Pseudomonadati</taxon>
        <taxon>Thermodesulfobacteriota</taxon>
        <taxon>Desulfovibrionia</taxon>
        <taxon>Desulfovibrionales</taxon>
        <taxon>Desulfovibrionaceae</taxon>
    </lineage>
</organism>
<accession>A0ABV4K0H1</accession>
<evidence type="ECO:0000259" key="1">
    <source>
        <dbReference type="SMART" id="SM00881"/>
    </source>
</evidence>
<keyword evidence="3" id="KW-1185">Reference proteome</keyword>